<sequence>MQSSESVKMEATTTMTAAAAPIQGREGSQGDGEKGIACSSQTMELKVGADDVTEAHSLDPNPLALAGHKRKASSEIDPHRVNSSDPLSSPTAEQHAEMVPPQEGGEKEKVEDDKNVPQRGILVDLNQGLEEMDAYLYDDVFKEKVEKVETVAEDNIAVKPEGEKGELSDFDLNQEGGVIHSNKDREKEKVETSDTKMENPDVKPDEGLSKMDTDLGEETVNVGKETAVETDSIESKEVVPYVAENVEIGSSAIEGESCVVVENTEAASENKQEEPASLIDEIYQMELTCELNKECDPFSDDDVESTTSAVPAETHAADKNEVEVADKMEVESYDVVPEKKNEEMETHAAEKVDVLPHDAVDQEKMKNEVELDDVEKVGGQLCTEKQEEGHSTTGENEVETSSPVKVGLLRDPLDFDLDLNELPSMEDD</sequence>
<feature type="compositionally biased region" description="Polar residues" evidence="1">
    <location>
        <begin position="391"/>
        <end position="403"/>
    </location>
</feature>
<accession>A0A8T0JK09</accession>
<protein>
    <submittedName>
        <fullName evidence="2">Uncharacterized protein</fullName>
    </submittedName>
</protein>
<feature type="compositionally biased region" description="Basic and acidic residues" evidence="1">
    <location>
        <begin position="47"/>
        <end position="57"/>
    </location>
</feature>
<dbReference type="Proteomes" id="UP000743370">
    <property type="component" value="Unassembled WGS sequence"/>
</dbReference>
<feature type="compositionally biased region" description="Basic and acidic residues" evidence="1">
    <location>
        <begin position="72"/>
        <end position="82"/>
    </location>
</feature>
<feature type="region of interest" description="Disordered" evidence="1">
    <location>
        <begin position="296"/>
        <end position="319"/>
    </location>
</feature>
<proteinExistence type="predicted"/>
<dbReference type="EMBL" id="JABFOF010000010">
    <property type="protein sequence ID" value="KAG2376274.1"/>
    <property type="molecule type" value="Genomic_DNA"/>
</dbReference>
<reference evidence="2 3" key="1">
    <citation type="submission" date="2020-05" db="EMBL/GenBank/DDBJ databases">
        <title>Vigna angularis (adzuki bean) Var. LongXiaoDou No. 4 denovo assembly.</title>
        <authorList>
            <person name="Xiang H."/>
        </authorList>
    </citation>
    <scope>NUCLEOTIDE SEQUENCE [LARGE SCALE GENOMIC DNA]</scope>
    <source>
        <tissue evidence="2">Leaf</tissue>
    </source>
</reference>
<feature type="compositionally biased region" description="Basic and acidic residues" evidence="1">
    <location>
        <begin position="181"/>
        <end position="213"/>
    </location>
</feature>
<evidence type="ECO:0000256" key="1">
    <source>
        <dbReference type="SAM" id="MobiDB-lite"/>
    </source>
</evidence>
<organism evidence="2 3">
    <name type="scientific">Phaseolus angularis</name>
    <name type="common">Azuki bean</name>
    <name type="synonym">Vigna angularis</name>
    <dbReference type="NCBI Taxonomy" id="3914"/>
    <lineage>
        <taxon>Eukaryota</taxon>
        <taxon>Viridiplantae</taxon>
        <taxon>Streptophyta</taxon>
        <taxon>Embryophyta</taxon>
        <taxon>Tracheophyta</taxon>
        <taxon>Spermatophyta</taxon>
        <taxon>Magnoliopsida</taxon>
        <taxon>eudicotyledons</taxon>
        <taxon>Gunneridae</taxon>
        <taxon>Pentapetalae</taxon>
        <taxon>rosids</taxon>
        <taxon>fabids</taxon>
        <taxon>Fabales</taxon>
        <taxon>Fabaceae</taxon>
        <taxon>Papilionoideae</taxon>
        <taxon>50 kb inversion clade</taxon>
        <taxon>NPAAA clade</taxon>
        <taxon>indigoferoid/millettioid clade</taxon>
        <taxon>Phaseoleae</taxon>
        <taxon>Vigna</taxon>
    </lineage>
</organism>
<feature type="compositionally biased region" description="Low complexity" evidence="1">
    <location>
        <begin position="11"/>
        <end position="20"/>
    </location>
</feature>
<comment type="caution">
    <text evidence="2">The sequence shown here is derived from an EMBL/GenBank/DDBJ whole genome shotgun (WGS) entry which is preliminary data.</text>
</comment>
<dbReference type="AlphaFoldDB" id="A0A8T0JK09"/>
<name>A0A8T0JK09_PHAAN</name>
<feature type="region of interest" description="Disordered" evidence="1">
    <location>
        <begin position="1"/>
        <end position="122"/>
    </location>
</feature>
<feature type="compositionally biased region" description="Polar residues" evidence="1">
    <location>
        <begin position="83"/>
        <end position="92"/>
    </location>
</feature>
<evidence type="ECO:0000313" key="2">
    <source>
        <dbReference type="EMBL" id="KAG2376274.1"/>
    </source>
</evidence>
<feature type="region of interest" description="Disordered" evidence="1">
    <location>
        <begin position="380"/>
        <end position="411"/>
    </location>
</feature>
<feature type="compositionally biased region" description="Basic and acidic residues" evidence="1">
    <location>
        <begin position="104"/>
        <end position="116"/>
    </location>
</feature>
<evidence type="ECO:0000313" key="3">
    <source>
        <dbReference type="Proteomes" id="UP000743370"/>
    </source>
</evidence>
<feature type="region of interest" description="Disordered" evidence="1">
    <location>
        <begin position="159"/>
        <end position="217"/>
    </location>
</feature>
<gene>
    <name evidence="2" type="ORF">HKW66_Vig0155720</name>
</gene>